<dbReference type="InterPro" id="IPR016032">
    <property type="entry name" value="Sig_transdc_resp-reg_C-effctor"/>
</dbReference>
<evidence type="ECO:0000256" key="1">
    <source>
        <dbReference type="ARBA" id="ARBA00023125"/>
    </source>
</evidence>
<keyword evidence="1 2" id="KW-0238">DNA-binding</keyword>
<accession>A0ABP6I9I6</accession>
<feature type="DNA-binding region" description="OmpR/PhoB-type" evidence="2">
    <location>
        <begin position="2"/>
        <end position="89"/>
    </location>
</feature>
<evidence type="ECO:0000259" key="3">
    <source>
        <dbReference type="PROSITE" id="PS51755"/>
    </source>
</evidence>
<dbReference type="Gene3D" id="1.10.10.10">
    <property type="entry name" value="Winged helix-like DNA-binding domain superfamily/Winged helix DNA-binding domain"/>
    <property type="match status" value="1"/>
</dbReference>
<protein>
    <recommendedName>
        <fullName evidence="3">OmpR/PhoB-type domain-containing protein</fullName>
    </recommendedName>
</protein>
<evidence type="ECO:0000256" key="2">
    <source>
        <dbReference type="PROSITE-ProRule" id="PRU01091"/>
    </source>
</evidence>
<evidence type="ECO:0000313" key="5">
    <source>
        <dbReference type="Proteomes" id="UP001500831"/>
    </source>
</evidence>
<comment type="caution">
    <text evidence="4">The sequence shown here is derived from an EMBL/GenBank/DDBJ whole genome shotgun (WGS) entry which is preliminary data.</text>
</comment>
<proteinExistence type="predicted"/>
<gene>
    <name evidence="4" type="ORF">GCM10010517_16920</name>
</gene>
<reference evidence="5" key="1">
    <citation type="journal article" date="2019" name="Int. J. Syst. Evol. Microbiol.">
        <title>The Global Catalogue of Microorganisms (GCM) 10K type strain sequencing project: providing services to taxonomists for standard genome sequencing and annotation.</title>
        <authorList>
            <consortium name="The Broad Institute Genomics Platform"/>
            <consortium name="The Broad Institute Genome Sequencing Center for Infectious Disease"/>
            <person name="Wu L."/>
            <person name="Ma J."/>
        </authorList>
    </citation>
    <scope>NUCLEOTIDE SEQUENCE [LARGE SCALE GENOMIC DNA]</scope>
    <source>
        <strain evidence="5">JCM 6242</strain>
    </source>
</reference>
<dbReference type="PANTHER" id="PTHR35807:SF1">
    <property type="entry name" value="TRANSCRIPTIONAL REGULATOR REDD"/>
    <property type="match status" value="1"/>
</dbReference>
<dbReference type="InterPro" id="IPR001867">
    <property type="entry name" value="OmpR/PhoB-type_DNA-bd"/>
</dbReference>
<name>A0ABP6I9I6_9ACTN</name>
<dbReference type="Proteomes" id="UP001500831">
    <property type="component" value="Unassembled WGS sequence"/>
</dbReference>
<sequence>MGAGRASPPVRVEVLGPLRLLVGGAPVDVPGPKRRAVLALLALAEGRIVTADRLVDALWPAEAPESGRQALHNHVSRLRAHLGPARDTA</sequence>
<dbReference type="PROSITE" id="PS51755">
    <property type="entry name" value="OMPR_PHOB"/>
    <property type="match status" value="1"/>
</dbReference>
<dbReference type="EMBL" id="BAAAVI010000009">
    <property type="protein sequence ID" value="GAA2858474.1"/>
    <property type="molecule type" value="Genomic_DNA"/>
</dbReference>
<dbReference type="InterPro" id="IPR051677">
    <property type="entry name" value="AfsR-DnrI-RedD_regulator"/>
</dbReference>
<dbReference type="SMART" id="SM00862">
    <property type="entry name" value="Trans_reg_C"/>
    <property type="match status" value="1"/>
</dbReference>
<organism evidence="4 5">
    <name type="scientific">Streptosporangium fragile</name>
    <dbReference type="NCBI Taxonomy" id="46186"/>
    <lineage>
        <taxon>Bacteria</taxon>
        <taxon>Bacillati</taxon>
        <taxon>Actinomycetota</taxon>
        <taxon>Actinomycetes</taxon>
        <taxon>Streptosporangiales</taxon>
        <taxon>Streptosporangiaceae</taxon>
        <taxon>Streptosporangium</taxon>
    </lineage>
</organism>
<dbReference type="InterPro" id="IPR036388">
    <property type="entry name" value="WH-like_DNA-bd_sf"/>
</dbReference>
<dbReference type="SUPFAM" id="SSF46894">
    <property type="entry name" value="C-terminal effector domain of the bipartite response regulators"/>
    <property type="match status" value="1"/>
</dbReference>
<keyword evidence="5" id="KW-1185">Reference proteome</keyword>
<dbReference type="RefSeq" id="WP_344969469.1">
    <property type="nucleotide sequence ID" value="NZ_BAAAVI010000009.1"/>
</dbReference>
<dbReference type="Pfam" id="PF00486">
    <property type="entry name" value="Trans_reg_C"/>
    <property type="match status" value="1"/>
</dbReference>
<feature type="domain" description="OmpR/PhoB-type" evidence="3">
    <location>
        <begin position="2"/>
        <end position="89"/>
    </location>
</feature>
<evidence type="ECO:0000313" key="4">
    <source>
        <dbReference type="EMBL" id="GAA2858474.1"/>
    </source>
</evidence>
<dbReference type="PANTHER" id="PTHR35807">
    <property type="entry name" value="TRANSCRIPTIONAL REGULATOR REDD-RELATED"/>
    <property type="match status" value="1"/>
</dbReference>